<keyword evidence="3" id="KW-1185">Reference proteome</keyword>
<organism evidence="2 3">
    <name type="scientific">Actinoplanes missouriensis (strain ATCC 14538 / DSM 43046 / CBS 188.64 / JCM 3121 / NBRC 102363 / NCIMB 12654 / NRRL B-3342 / UNCC 431)</name>
    <dbReference type="NCBI Taxonomy" id="512565"/>
    <lineage>
        <taxon>Bacteria</taxon>
        <taxon>Bacillati</taxon>
        <taxon>Actinomycetota</taxon>
        <taxon>Actinomycetes</taxon>
        <taxon>Micromonosporales</taxon>
        <taxon>Micromonosporaceae</taxon>
        <taxon>Actinoplanes</taxon>
    </lineage>
</organism>
<dbReference type="EMBL" id="AP012319">
    <property type="protein sequence ID" value="BAL89139.1"/>
    <property type="molecule type" value="Genomic_DNA"/>
</dbReference>
<sequence length="256" mass="27383">MRRLHMLICGLTVAAFFGVAGSWLGWRADGELPTDDQMRSIVAVLGVAGQVHRDEAVTTDSAYGGPTPVDGLIDTSEDIGYGYVRFQASEPLIDVAPLLAELRERGWRVGDDGTAARGGWRLSAVTDANSMEEFGEVRVERAAPLSGVLLTLGFWVVGAVAGAWLGRRPLGLTWSFVVVGAMVLLSWSTVMVTTAVAGTVLAVFGTSGFPVVWAGLPYTLMPLALYPLVGVALLLTRGVVEWRRQAASEARPRKRV</sequence>
<feature type="transmembrane region" description="Helical" evidence="1">
    <location>
        <begin position="177"/>
        <end position="204"/>
    </location>
</feature>
<accession>I0H802</accession>
<keyword evidence="1" id="KW-0472">Membrane</keyword>
<feature type="transmembrane region" description="Helical" evidence="1">
    <location>
        <begin position="216"/>
        <end position="235"/>
    </location>
</feature>
<dbReference type="PATRIC" id="fig|512565.3.peg.3909"/>
<keyword evidence="1" id="KW-1133">Transmembrane helix</keyword>
<evidence type="ECO:0000313" key="2">
    <source>
        <dbReference type="EMBL" id="BAL89139.1"/>
    </source>
</evidence>
<dbReference type="HOGENOM" id="CLU_1084308_0_0_11"/>
<dbReference type="RefSeq" id="WP_014444033.1">
    <property type="nucleotide sequence ID" value="NC_017093.1"/>
</dbReference>
<evidence type="ECO:0000256" key="1">
    <source>
        <dbReference type="SAM" id="Phobius"/>
    </source>
</evidence>
<proteinExistence type="predicted"/>
<gene>
    <name evidence="2" type="ordered locus">AMIS_39190</name>
</gene>
<dbReference type="OrthoDB" id="9957863at2"/>
<protein>
    <submittedName>
        <fullName evidence="2">Uncharacterized protein</fullName>
    </submittedName>
</protein>
<dbReference type="KEGG" id="ams:AMIS_39190"/>
<dbReference type="AlphaFoldDB" id="I0H802"/>
<keyword evidence="1" id="KW-0812">Transmembrane</keyword>
<name>I0H802_ACTM4</name>
<feature type="transmembrane region" description="Helical" evidence="1">
    <location>
        <begin position="145"/>
        <end position="165"/>
    </location>
</feature>
<evidence type="ECO:0000313" key="3">
    <source>
        <dbReference type="Proteomes" id="UP000007882"/>
    </source>
</evidence>
<reference evidence="2 3" key="1">
    <citation type="submission" date="2012-02" db="EMBL/GenBank/DDBJ databases">
        <title>Complete genome sequence of Actinoplanes missouriensis 431 (= NBRC 102363).</title>
        <authorList>
            <person name="Ohnishi Y."/>
            <person name="Ishikawa J."/>
            <person name="Sekine M."/>
            <person name="Hosoyama A."/>
            <person name="Harada T."/>
            <person name="Narita H."/>
            <person name="Hata T."/>
            <person name="Konno Y."/>
            <person name="Tutikane K."/>
            <person name="Fujita N."/>
            <person name="Horinouchi S."/>
            <person name="Hayakawa M."/>
        </authorList>
    </citation>
    <scope>NUCLEOTIDE SEQUENCE [LARGE SCALE GENOMIC DNA]</scope>
    <source>
        <strain evidence="3">ATCC 14538 / DSM 43046 / CBS 188.64 / JCM 3121 / NBRC 102363 / NCIMB 12654 / NRRL B-3342 / UNCC 431</strain>
    </source>
</reference>
<dbReference type="Proteomes" id="UP000007882">
    <property type="component" value="Chromosome"/>
</dbReference>